<dbReference type="InterPro" id="IPR027417">
    <property type="entry name" value="P-loop_NTPase"/>
</dbReference>
<dbReference type="CDD" id="cd03224">
    <property type="entry name" value="ABC_TM1139_LivF_branched"/>
    <property type="match status" value="1"/>
</dbReference>
<sequence>MTDLLRISGLVARHGLLHAVRGVSLTVAEGETLALVGANGAGKSTLLRTVAGAHAAAEGAVVFGGDDITHLAAHRRVGRGLALVPEGRKLFPDMTVEENLLVAGRRARPGQWSVDTVLDAFPLLRPLRDKRAGSLSGGQQQAASIGRALMTNPRLLLVDEVSLGLAPVAVDAVYECVDALIRGGATLVLVEQDLSRAMSVANRVVCMLEGRIVLDTPAADVTRDQVTDAYFGLNRVPTTSAPVDTPQAHPTSERT</sequence>
<dbReference type="InterPro" id="IPR003593">
    <property type="entry name" value="AAA+_ATPase"/>
</dbReference>
<dbReference type="PROSITE" id="PS00211">
    <property type="entry name" value="ABC_TRANSPORTER_1"/>
    <property type="match status" value="1"/>
</dbReference>
<dbReference type="EMBL" id="CP163441">
    <property type="protein sequence ID" value="XDQ41652.1"/>
    <property type="molecule type" value="Genomic_DNA"/>
</dbReference>
<evidence type="ECO:0000256" key="3">
    <source>
        <dbReference type="ARBA" id="ARBA00022741"/>
    </source>
</evidence>
<dbReference type="InterPro" id="IPR052156">
    <property type="entry name" value="BCAA_Transport_ATP-bd_LivF"/>
</dbReference>
<evidence type="ECO:0000256" key="5">
    <source>
        <dbReference type="ARBA" id="ARBA00022970"/>
    </source>
</evidence>
<organism evidence="7">
    <name type="scientific">Streptomyces sp. R39</name>
    <dbReference type="NCBI Taxonomy" id="3238631"/>
    <lineage>
        <taxon>Bacteria</taxon>
        <taxon>Bacillati</taxon>
        <taxon>Actinomycetota</taxon>
        <taxon>Actinomycetes</taxon>
        <taxon>Kitasatosporales</taxon>
        <taxon>Streptomycetaceae</taxon>
        <taxon>Streptomyces</taxon>
    </lineage>
</organism>
<dbReference type="GeneID" id="301463433"/>
<dbReference type="Gene3D" id="3.40.50.300">
    <property type="entry name" value="P-loop containing nucleotide triphosphate hydrolases"/>
    <property type="match status" value="1"/>
</dbReference>
<dbReference type="SMART" id="SM00382">
    <property type="entry name" value="AAA"/>
    <property type="match status" value="1"/>
</dbReference>
<keyword evidence="3" id="KW-0547">Nucleotide-binding</keyword>
<dbReference type="PROSITE" id="PS50893">
    <property type="entry name" value="ABC_TRANSPORTER_2"/>
    <property type="match status" value="1"/>
</dbReference>
<dbReference type="AlphaFoldDB" id="A0AB39QE93"/>
<dbReference type="InterPro" id="IPR017871">
    <property type="entry name" value="ABC_transporter-like_CS"/>
</dbReference>
<dbReference type="Pfam" id="PF00005">
    <property type="entry name" value="ABC_tran"/>
    <property type="match status" value="1"/>
</dbReference>
<keyword evidence="5" id="KW-0029">Amino-acid transport</keyword>
<protein>
    <submittedName>
        <fullName evidence="7">ABC transporter ATP-binding protein</fullName>
    </submittedName>
</protein>
<dbReference type="PANTHER" id="PTHR43820">
    <property type="entry name" value="HIGH-AFFINITY BRANCHED-CHAIN AMINO ACID TRANSPORT ATP-BINDING PROTEIN LIVF"/>
    <property type="match status" value="1"/>
</dbReference>
<dbReference type="GO" id="GO:0015658">
    <property type="term" value="F:branched-chain amino acid transmembrane transporter activity"/>
    <property type="evidence" value="ECO:0007669"/>
    <property type="project" value="TreeGrafter"/>
</dbReference>
<accession>A0AB39QE93</accession>
<dbReference type="InterPro" id="IPR003439">
    <property type="entry name" value="ABC_transporter-like_ATP-bd"/>
</dbReference>
<dbReference type="SUPFAM" id="SSF52540">
    <property type="entry name" value="P-loop containing nucleoside triphosphate hydrolases"/>
    <property type="match status" value="1"/>
</dbReference>
<reference evidence="7" key="1">
    <citation type="submission" date="2024-07" db="EMBL/GenBank/DDBJ databases">
        <authorList>
            <person name="Yu S.T."/>
        </authorList>
    </citation>
    <scope>NUCLEOTIDE SEQUENCE</scope>
    <source>
        <strain evidence="7">R39</strain>
    </source>
</reference>
<dbReference type="GO" id="GO:0015807">
    <property type="term" value="P:L-amino acid transport"/>
    <property type="evidence" value="ECO:0007669"/>
    <property type="project" value="TreeGrafter"/>
</dbReference>
<proteinExistence type="inferred from homology"/>
<gene>
    <name evidence="7" type="ORF">AB5J52_04825</name>
</gene>
<comment type="similarity">
    <text evidence="1">Belongs to the ABC transporter superfamily.</text>
</comment>
<dbReference type="GO" id="GO:0016887">
    <property type="term" value="F:ATP hydrolysis activity"/>
    <property type="evidence" value="ECO:0007669"/>
    <property type="project" value="InterPro"/>
</dbReference>
<dbReference type="GO" id="GO:0005524">
    <property type="term" value="F:ATP binding"/>
    <property type="evidence" value="ECO:0007669"/>
    <property type="project" value="UniProtKB-KW"/>
</dbReference>
<evidence type="ECO:0000256" key="2">
    <source>
        <dbReference type="ARBA" id="ARBA00022448"/>
    </source>
</evidence>
<evidence type="ECO:0000259" key="6">
    <source>
        <dbReference type="PROSITE" id="PS50893"/>
    </source>
</evidence>
<evidence type="ECO:0000313" key="7">
    <source>
        <dbReference type="EMBL" id="XDQ41652.1"/>
    </source>
</evidence>
<keyword evidence="2" id="KW-0813">Transport</keyword>
<keyword evidence="4 7" id="KW-0067">ATP-binding</keyword>
<evidence type="ECO:0000256" key="4">
    <source>
        <dbReference type="ARBA" id="ARBA00022840"/>
    </source>
</evidence>
<feature type="domain" description="ABC transporter" evidence="6">
    <location>
        <begin position="5"/>
        <end position="234"/>
    </location>
</feature>
<evidence type="ECO:0000256" key="1">
    <source>
        <dbReference type="ARBA" id="ARBA00005417"/>
    </source>
</evidence>
<dbReference type="RefSeq" id="WP_234532301.1">
    <property type="nucleotide sequence ID" value="NZ_CP163441.1"/>
</dbReference>
<name>A0AB39QE93_9ACTN</name>
<dbReference type="PANTHER" id="PTHR43820:SF5">
    <property type="entry name" value="HIGH-AFFINITY BRANCHED-CHAIN AMINO ACID TRANSPORT ATP-BINDING PROTEIN"/>
    <property type="match status" value="1"/>
</dbReference>